<feature type="region of interest" description="Disordered" evidence="3">
    <location>
        <begin position="1"/>
        <end position="57"/>
    </location>
</feature>
<name>A0A8X7P9Z7_BRACI</name>
<dbReference type="Proteomes" id="UP000886595">
    <property type="component" value="Unassembled WGS sequence"/>
</dbReference>
<dbReference type="AlphaFoldDB" id="A0A8X7P9Z7"/>
<keyword evidence="6" id="KW-1185">Reference proteome</keyword>
<evidence type="ECO:0000256" key="2">
    <source>
        <dbReference type="RuleBase" id="RU000682"/>
    </source>
</evidence>
<gene>
    <name evidence="5" type="ORF">Bca52824_086375</name>
</gene>
<evidence type="ECO:0000313" key="5">
    <source>
        <dbReference type="EMBL" id="KAG2246747.1"/>
    </source>
</evidence>
<dbReference type="EMBL" id="JAAMPC010000017">
    <property type="protein sequence ID" value="KAG2246747.1"/>
    <property type="molecule type" value="Genomic_DNA"/>
</dbReference>
<keyword evidence="2" id="KW-0371">Homeobox</keyword>
<dbReference type="SUPFAM" id="SSF46689">
    <property type="entry name" value="Homeodomain-like"/>
    <property type="match status" value="1"/>
</dbReference>
<evidence type="ECO:0000256" key="1">
    <source>
        <dbReference type="ARBA" id="ARBA00004123"/>
    </source>
</evidence>
<comment type="subcellular location">
    <subcellularLocation>
        <location evidence="1 2">Nucleus</location>
    </subcellularLocation>
</comment>
<protein>
    <recommendedName>
        <fullName evidence="4">Homeobox domain-containing protein</fullName>
    </recommendedName>
</protein>
<evidence type="ECO:0000259" key="4">
    <source>
        <dbReference type="Pfam" id="PF00046"/>
    </source>
</evidence>
<evidence type="ECO:0000313" key="6">
    <source>
        <dbReference type="Proteomes" id="UP000886595"/>
    </source>
</evidence>
<feature type="domain" description="Homeobox" evidence="4">
    <location>
        <begin position="60"/>
        <end position="95"/>
    </location>
</feature>
<dbReference type="CDD" id="cd00086">
    <property type="entry name" value="homeodomain"/>
    <property type="match status" value="1"/>
</dbReference>
<dbReference type="Gene3D" id="1.10.10.60">
    <property type="entry name" value="Homeodomain-like"/>
    <property type="match status" value="1"/>
</dbReference>
<feature type="compositionally biased region" description="Basic residues" evidence="3">
    <location>
        <begin position="18"/>
        <end position="29"/>
    </location>
</feature>
<dbReference type="GO" id="GO:0005634">
    <property type="term" value="C:nucleus"/>
    <property type="evidence" value="ECO:0007669"/>
    <property type="project" value="UniProtKB-SubCell"/>
</dbReference>
<dbReference type="Pfam" id="PF00046">
    <property type="entry name" value="Homeodomain"/>
    <property type="match status" value="1"/>
</dbReference>
<accession>A0A8X7P9Z7</accession>
<organism evidence="5 6">
    <name type="scientific">Brassica carinata</name>
    <name type="common">Ethiopian mustard</name>
    <name type="synonym">Abyssinian cabbage</name>
    <dbReference type="NCBI Taxonomy" id="52824"/>
    <lineage>
        <taxon>Eukaryota</taxon>
        <taxon>Viridiplantae</taxon>
        <taxon>Streptophyta</taxon>
        <taxon>Embryophyta</taxon>
        <taxon>Tracheophyta</taxon>
        <taxon>Spermatophyta</taxon>
        <taxon>Magnoliopsida</taxon>
        <taxon>eudicotyledons</taxon>
        <taxon>Gunneridae</taxon>
        <taxon>Pentapetalae</taxon>
        <taxon>rosids</taxon>
        <taxon>malvids</taxon>
        <taxon>Brassicales</taxon>
        <taxon>Brassicaceae</taxon>
        <taxon>Brassiceae</taxon>
        <taxon>Brassica</taxon>
    </lineage>
</organism>
<comment type="caution">
    <text evidence="5">The sequence shown here is derived from an EMBL/GenBank/DDBJ whole genome shotgun (WGS) entry which is preliminary data.</text>
</comment>
<dbReference type="OrthoDB" id="1903104at2759"/>
<reference evidence="5 6" key="1">
    <citation type="submission" date="2020-02" db="EMBL/GenBank/DDBJ databases">
        <authorList>
            <person name="Ma Q."/>
            <person name="Huang Y."/>
            <person name="Song X."/>
            <person name="Pei D."/>
        </authorList>
    </citation>
    <scope>NUCLEOTIDE SEQUENCE [LARGE SCALE GENOMIC DNA]</scope>
    <source>
        <strain evidence="5">Sxm20200214</strain>
        <tissue evidence="5">Leaf</tissue>
    </source>
</reference>
<proteinExistence type="predicted"/>
<keyword evidence="2" id="KW-0539">Nucleus</keyword>
<keyword evidence="2" id="KW-0238">DNA-binding</keyword>
<dbReference type="GO" id="GO:0003677">
    <property type="term" value="F:DNA binding"/>
    <property type="evidence" value="ECO:0007669"/>
    <property type="project" value="UniProtKB-KW"/>
</dbReference>
<evidence type="ECO:0000256" key="3">
    <source>
        <dbReference type="SAM" id="MobiDB-lite"/>
    </source>
</evidence>
<dbReference type="InterPro" id="IPR001356">
    <property type="entry name" value="HD"/>
</dbReference>
<sequence length="96" mass="11063">MMDTGPLKQHSESEHTSTKKPRQILKRKQKDTLKAPQEVPKENGCSGEKQKTNKSQDSCEKIIRLFKSFQENLYPDITTRENLAKELQMTVKQVSS</sequence>
<dbReference type="InterPro" id="IPR009057">
    <property type="entry name" value="Homeodomain-like_sf"/>
</dbReference>